<dbReference type="InterPro" id="IPR018392">
    <property type="entry name" value="LysM"/>
</dbReference>
<accession>A0A917MTQ8</accession>
<comment type="similarity">
    <text evidence="1">Belongs to the transglycosylase family. Rpf subfamily.</text>
</comment>
<evidence type="ECO:0000256" key="2">
    <source>
        <dbReference type="ARBA" id="ARBA00022801"/>
    </source>
</evidence>
<feature type="signal peptide" evidence="3">
    <location>
        <begin position="1"/>
        <end position="33"/>
    </location>
</feature>
<organism evidence="5 6">
    <name type="scientific">Rothia aerolata</name>
    <dbReference type="NCBI Taxonomy" id="1812262"/>
    <lineage>
        <taxon>Bacteria</taxon>
        <taxon>Bacillati</taxon>
        <taxon>Actinomycetota</taxon>
        <taxon>Actinomycetes</taxon>
        <taxon>Micrococcales</taxon>
        <taxon>Micrococcaceae</taxon>
        <taxon>Rothia</taxon>
    </lineage>
</organism>
<dbReference type="InterPro" id="IPR006311">
    <property type="entry name" value="TAT_signal"/>
</dbReference>
<dbReference type="InterPro" id="IPR036779">
    <property type="entry name" value="LysM_dom_sf"/>
</dbReference>
<feature type="domain" description="LysM" evidence="4">
    <location>
        <begin position="196"/>
        <end position="243"/>
    </location>
</feature>
<evidence type="ECO:0000313" key="5">
    <source>
        <dbReference type="EMBL" id="GGH63231.1"/>
    </source>
</evidence>
<dbReference type="Gene3D" id="3.10.350.10">
    <property type="entry name" value="LysM domain"/>
    <property type="match status" value="1"/>
</dbReference>
<sequence>MKKTSIRRNVTRTAAAVVLGGSAAAAFAVPANAASVETWDALAQCESGGNWSINTGNGFSGGLQFTPSTWAAFGGTGSPTNASKAEQIRVAENVLAGQGWGAWPACSAKLGLTASDASGTPNVAPAPKPATVAPQANQVEEVKAPSAPVVQEVPAAPAQEAPVAEAPAPAVVEAPAAPVAEAPAAPAVQAPAAKGTQYTVVAGDTLSEIALAHGISDWTVLAAANADVVPNPNVIEVGQVLTIPAV</sequence>
<dbReference type="EMBL" id="BMDC01000002">
    <property type="protein sequence ID" value="GGH63231.1"/>
    <property type="molecule type" value="Genomic_DNA"/>
</dbReference>
<dbReference type="InterPro" id="IPR052196">
    <property type="entry name" value="Bact_Kbp"/>
</dbReference>
<dbReference type="InterPro" id="IPR010618">
    <property type="entry name" value="RPF"/>
</dbReference>
<evidence type="ECO:0000256" key="3">
    <source>
        <dbReference type="SAM" id="SignalP"/>
    </source>
</evidence>
<dbReference type="Proteomes" id="UP000600171">
    <property type="component" value="Unassembled WGS sequence"/>
</dbReference>
<reference evidence="5 6" key="1">
    <citation type="journal article" date="2014" name="Int. J. Syst. Evol. Microbiol.">
        <title>Complete genome sequence of Corynebacterium casei LMG S-19264T (=DSM 44701T), isolated from a smear-ripened cheese.</title>
        <authorList>
            <consortium name="US DOE Joint Genome Institute (JGI-PGF)"/>
            <person name="Walter F."/>
            <person name="Albersmeier A."/>
            <person name="Kalinowski J."/>
            <person name="Ruckert C."/>
        </authorList>
    </citation>
    <scope>NUCLEOTIDE SEQUENCE [LARGE SCALE GENOMIC DNA]</scope>
    <source>
        <strain evidence="5 6">CCM 8669</strain>
    </source>
</reference>
<dbReference type="InterPro" id="IPR023346">
    <property type="entry name" value="Lysozyme-like_dom_sf"/>
</dbReference>
<dbReference type="PROSITE" id="PS51782">
    <property type="entry name" value="LYSM"/>
    <property type="match status" value="1"/>
</dbReference>
<dbReference type="CDD" id="cd13925">
    <property type="entry name" value="RPF"/>
    <property type="match status" value="1"/>
</dbReference>
<feature type="chain" id="PRO_5037380682" description="LysM domain-containing protein" evidence="3">
    <location>
        <begin position="34"/>
        <end position="246"/>
    </location>
</feature>
<dbReference type="AlphaFoldDB" id="A0A917MTQ8"/>
<dbReference type="CDD" id="cd00118">
    <property type="entry name" value="LysM"/>
    <property type="match status" value="1"/>
</dbReference>
<dbReference type="PROSITE" id="PS51318">
    <property type="entry name" value="TAT"/>
    <property type="match status" value="1"/>
</dbReference>
<evidence type="ECO:0000313" key="6">
    <source>
        <dbReference type="Proteomes" id="UP000600171"/>
    </source>
</evidence>
<dbReference type="SUPFAM" id="SSF54106">
    <property type="entry name" value="LysM domain"/>
    <property type="match status" value="1"/>
</dbReference>
<evidence type="ECO:0000259" key="4">
    <source>
        <dbReference type="PROSITE" id="PS51782"/>
    </source>
</evidence>
<dbReference type="RefSeq" id="WP_188359680.1">
    <property type="nucleotide sequence ID" value="NZ_BMDC01000002.1"/>
</dbReference>
<protein>
    <recommendedName>
        <fullName evidence="4">LysM domain-containing protein</fullName>
    </recommendedName>
</protein>
<keyword evidence="3" id="KW-0732">Signal</keyword>
<gene>
    <name evidence="5" type="ORF">GCM10007359_14280</name>
</gene>
<dbReference type="SMART" id="SM00257">
    <property type="entry name" value="LysM"/>
    <property type="match status" value="1"/>
</dbReference>
<dbReference type="SUPFAM" id="SSF53955">
    <property type="entry name" value="Lysozyme-like"/>
    <property type="match status" value="1"/>
</dbReference>
<keyword evidence="6" id="KW-1185">Reference proteome</keyword>
<name>A0A917MTQ8_9MICC</name>
<dbReference type="GO" id="GO:0016787">
    <property type="term" value="F:hydrolase activity"/>
    <property type="evidence" value="ECO:0007669"/>
    <property type="project" value="UniProtKB-KW"/>
</dbReference>
<dbReference type="PANTHER" id="PTHR34700">
    <property type="entry name" value="POTASSIUM BINDING PROTEIN KBP"/>
    <property type="match status" value="1"/>
</dbReference>
<keyword evidence="2" id="KW-0378">Hydrolase</keyword>
<comment type="caution">
    <text evidence="5">The sequence shown here is derived from an EMBL/GenBank/DDBJ whole genome shotgun (WGS) entry which is preliminary data.</text>
</comment>
<dbReference type="Pfam" id="PF01476">
    <property type="entry name" value="LysM"/>
    <property type="match status" value="1"/>
</dbReference>
<dbReference type="Gene3D" id="1.10.530.10">
    <property type="match status" value="1"/>
</dbReference>
<evidence type="ECO:0000256" key="1">
    <source>
        <dbReference type="ARBA" id="ARBA00010830"/>
    </source>
</evidence>
<dbReference type="Pfam" id="PF06737">
    <property type="entry name" value="Transglycosylas"/>
    <property type="match status" value="1"/>
</dbReference>
<dbReference type="PANTHER" id="PTHR34700:SF4">
    <property type="entry name" value="PHAGE-LIKE ELEMENT PBSX PROTEIN XKDP"/>
    <property type="match status" value="1"/>
</dbReference>
<proteinExistence type="inferred from homology"/>